<dbReference type="PANTHER" id="PTHR43763:SF12">
    <property type="entry name" value="AMINOPEPTIDASE P1"/>
    <property type="match status" value="1"/>
</dbReference>
<evidence type="ECO:0000313" key="2">
    <source>
        <dbReference type="EMBL" id="GMH60956.1"/>
    </source>
</evidence>
<comment type="caution">
    <text evidence="2">The sequence shown here is derived from an EMBL/GenBank/DDBJ whole genome shotgun (WGS) entry which is preliminary data.</text>
</comment>
<accession>A0A9W6ZZU3</accession>
<dbReference type="InterPro" id="IPR029149">
    <property type="entry name" value="Creatin/AminoP/Spt16_N"/>
</dbReference>
<keyword evidence="3" id="KW-1185">Reference proteome</keyword>
<name>A0A9W6ZZU3_9STRA</name>
<dbReference type="OrthoDB" id="1937808at2759"/>
<dbReference type="AlphaFoldDB" id="A0A9W6ZZU3"/>
<proteinExistence type="predicted"/>
<dbReference type="EMBL" id="BRXZ01002384">
    <property type="protein sequence ID" value="GMH60956.1"/>
    <property type="molecule type" value="Genomic_DNA"/>
</dbReference>
<dbReference type="Gene3D" id="3.40.350.10">
    <property type="entry name" value="Creatinase/prolidase N-terminal domain"/>
    <property type="match status" value="2"/>
</dbReference>
<dbReference type="InterPro" id="IPR050422">
    <property type="entry name" value="X-Pro_aminopeptidase_P"/>
</dbReference>
<dbReference type="PANTHER" id="PTHR43763">
    <property type="entry name" value="XAA-PRO AMINOPEPTIDASE 1"/>
    <property type="match status" value="1"/>
</dbReference>
<evidence type="ECO:0000259" key="1">
    <source>
        <dbReference type="Pfam" id="PF01321"/>
    </source>
</evidence>
<dbReference type="Pfam" id="PF16189">
    <property type="entry name" value="Creatinase_N_2"/>
    <property type="match status" value="1"/>
</dbReference>
<sequence>MADFNDPLAALSSLSCPCCYRKGVPFCENPDMSKVTPLHKIQLLRVLLAEDDVDAFICLSEDAHNSEYVSVCDERRSYLTGFSGSAGVALVTRDEAMLFTDSRYYLQAGNQLSKDWTLMKMEPKDPTLEEVIFDKLKGKRLGIDPFQFPWSKSKTWEEKWAKKSEMLKRKDPSPSNDPPTIVPLERNLVDDMWPTRPPIPQNKVSLHPVSLSGESVTSKLSRVRSAVSSESKSDAIVISALDQIGWLFNCRG</sequence>
<gene>
    <name evidence="2" type="ORF">TrRE_jg5868</name>
</gene>
<organism evidence="2 3">
    <name type="scientific">Triparma retinervis</name>
    <dbReference type="NCBI Taxonomy" id="2557542"/>
    <lineage>
        <taxon>Eukaryota</taxon>
        <taxon>Sar</taxon>
        <taxon>Stramenopiles</taxon>
        <taxon>Ochrophyta</taxon>
        <taxon>Bolidophyceae</taxon>
        <taxon>Parmales</taxon>
        <taxon>Triparmaceae</taxon>
        <taxon>Triparma</taxon>
    </lineage>
</organism>
<feature type="domain" description="Creatinase N-terminal" evidence="1">
    <location>
        <begin position="41"/>
        <end position="162"/>
    </location>
</feature>
<dbReference type="Proteomes" id="UP001165082">
    <property type="component" value="Unassembled WGS sequence"/>
</dbReference>
<reference evidence="2" key="1">
    <citation type="submission" date="2022-07" db="EMBL/GenBank/DDBJ databases">
        <title>Genome analysis of Parmales, a sister group of diatoms, reveals the evolutionary specialization of diatoms from phago-mixotrophs to photoautotrophs.</title>
        <authorList>
            <person name="Ban H."/>
            <person name="Sato S."/>
            <person name="Yoshikawa S."/>
            <person name="Kazumasa Y."/>
            <person name="Nakamura Y."/>
            <person name="Ichinomiya M."/>
            <person name="Saitoh K."/>
            <person name="Sato N."/>
            <person name="Blanc-Mathieu R."/>
            <person name="Endo H."/>
            <person name="Kuwata A."/>
            <person name="Ogata H."/>
        </authorList>
    </citation>
    <scope>NUCLEOTIDE SEQUENCE</scope>
</reference>
<evidence type="ECO:0000313" key="3">
    <source>
        <dbReference type="Proteomes" id="UP001165082"/>
    </source>
</evidence>
<dbReference type="Pfam" id="PF01321">
    <property type="entry name" value="Creatinase_N"/>
    <property type="match status" value="1"/>
</dbReference>
<feature type="non-terminal residue" evidence="2">
    <location>
        <position position="252"/>
    </location>
</feature>
<protein>
    <recommendedName>
        <fullName evidence="1">Creatinase N-terminal domain-containing protein</fullName>
    </recommendedName>
</protein>
<dbReference type="SUPFAM" id="SSF53092">
    <property type="entry name" value="Creatinase/prolidase N-terminal domain"/>
    <property type="match status" value="1"/>
</dbReference>
<dbReference type="InterPro" id="IPR000587">
    <property type="entry name" value="Creatinase_N"/>
</dbReference>